<keyword evidence="7" id="KW-0472">Membrane</keyword>
<dbReference type="InterPro" id="IPR039799">
    <property type="entry name" value="ALR/ERV"/>
</dbReference>
<feature type="transmembrane region" description="Helical" evidence="7">
    <location>
        <begin position="124"/>
        <end position="141"/>
    </location>
</feature>
<proteinExistence type="predicted"/>
<dbReference type="GO" id="GO:0050660">
    <property type="term" value="F:flavin adenine dinucleotide binding"/>
    <property type="evidence" value="ECO:0007669"/>
    <property type="project" value="TreeGrafter"/>
</dbReference>
<dbReference type="Pfam" id="PF04777">
    <property type="entry name" value="Evr1_Alr"/>
    <property type="match status" value="1"/>
</dbReference>
<dbReference type="GO" id="GO:0016971">
    <property type="term" value="F:flavin-dependent sulfhydryl oxidase activity"/>
    <property type="evidence" value="ECO:0007669"/>
    <property type="project" value="InterPro"/>
</dbReference>
<evidence type="ECO:0000259" key="8">
    <source>
        <dbReference type="PROSITE" id="PS51324"/>
    </source>
</evidence>
<evidence type="ECO:0000313" key="9">
    <source>
        <dbReference type="EMBL" id="QHT87600.1"/>
    </source>
</evidence>
<keyword evidence="5" id="KW-0560">Oxidoreductase</keyword>
<keyword evidence="7" id="KW-0812">Transmembrane</keyword>
<sequence length="142" mass="16826">MGFDPAVWGPHYWFFLQTIAESYPTHPNQVTKRKYYDLIQNFPLFIPDDEMGNRFSECLDKYPVSPYLGTRDSFVRWVNFIHNKINVILYKPEMSLVDALAAYRDEYKAKPVILNEQIKVKQHVVIGVFTLLCIYFVYLSFE</sequence>
<dbReference type="InterPro" id="IPR017905">
    <property type="entry name" value="ERV/ALR_sulphydryl_oxidase"/>
</dbReference>
<evidence type="ECO:0000256" key="6">
    <source>
        <dbReference type="ARBA" id="ARBA00023157"/>
    </source>
</evidence>
<dbReference type="PROSITE" id="PS51324">
    <property type="entry name" value="ERV_ALR"/>
    <property type="match status" value="1"/>
</dbReference>
<dbReference type="EC" id="1.8.3.2" evidence="2"/>
<reference evidence="9" key="1">
    <citation type="journal article" date="2020" name="Nature">
        <title>Giant virus diversity and host interactions through global metagenomics.</title>
        <authorList>
            <person name="Schulz F."/>
            <person name="Roux S."/>
            <person name="Paez-Espino D."/>
            <person name="Jungbluth S."/>
            <person name="Walsh D.A."/>
            <person name="Denef V.J."/>
            <person name="McMahon K.D."/>
            <person name="Konstantinidis K.T."/>
            <person name="Eloe-Fadrosh E.A."/>
            <person name="Kyrpides N.C."/>
            <person name="Woyke T."/>
        </authorList>
    </citation>
    <scope>NUCLEOTIDE SEQUENCE</scope>
    <source>
        <strain evidence="9">GVMAG-M-3300023184-190</strain>
    </source>
</reference>
<dbReference type="Gene3D" id="1.20.120.310">
    <property type="entry name" value="ERV/ALR sulfhydryl oxidase domain"/>
    <property type="match status" value="1"/>
</dbReference>
<evidence type="ECO:0000256" key="4">
    <source>
        <dbReference type="ARBA" id="ARBA00022827"/>
    </source>
</evidence>
<dbReference type="PANTHER" id="PTHR12645:SF0">
    <property type="entry name" value="FAD-LINKED SULFHYDRYL OXIDASE ALR"/>
    <property type="match status" value="1"/>
</dbReference>
<feature type="domain" description="ERV/ALR sulfhydryl oxidase" evidence="8">
    <location>
        <begin position="1"/>
        <end position="107"/>
    </location>
</feature>
<keyword evidence="7" id="KW-1133">Transmembrane helix</keyword>
<evidence type="ECO:0000256" key="5">
    <source>
        <dbReference type="ARBA" id="ARBA00023002"/>
    </source>
</evidence>
<evidence type="ECO:0000256" key="3">
    <source>
        <dbReference type="ARBA" id="ARBA00022630"/>
    </source>
</evidence>
<keyword evidence="3" id="KW-0285">Flavoprotein</keyword>
<dbReference type="AlphaFoldDB" id="A0A6C0I4U2"/>
<organism evidence="9">
    <name type="scientific">viral metagenome</name>
    <dbReference type="NCBI Taxonomy" id="1070528"/>
    <lineage>
        <taxon>unclassified sequences</taxon>
        <taxon>metagenomes</taxon>
        <taxon>organismal metagenomes</taxon>
    </lineage>
</organism>
<keyword evidence="6" id="KW-1015">Disulfide bond</keyword>
<dbReference type="PANTHER" id="PTHR12645">
    <property type="entry name" value="ALR/ERV"/>
    <property type="match status" value="1"/>
</dbReference>
<dbReference type="InterPro" id="IPR036774">
    <property type="entry name" value="ERV/ALR_sulphydryl_oxid_sf"/>
</dbReference>
<evidence type="ECO:0000256" key="2">
    <source>
        <dbReference type="ARBA" id="ARBA00012512"/>
    </source>
</evidence>
<evidence type="ECO:0000256" key="7">
    <source>
        <dbReference type="SAM" id="Phobius"/>
    </source>
</evidence>
<keyword evidence="4" id="KW-0274">FAD</keyword>
<accession>A0A6C0I4U2</accession>
<protein>
    <recommendedName>
        <fullName evidence="2">thiol oxidase</fullName>
        <ecNumber evidence="2">1.8.3.2</ecNumber>
    </recommendedName>
</protein>
<dbReference type="SUPFAM" id="SSF69000">
    <property type="entry name" value="FAD-dependent thiol oxidase"/>
    <property type="match status" value="1"/>
</dbReference>
<comment type="cofactor">
    <cofactor evidence="1">
        <name>FAD</name>
        <dbReference type="ChEBI" id="CHEBI:57692"/>
    </cofactor>
</comment>
<dbReference type="EMBL" id="MN740094">
    <property type="protein sequence ID" value="QHT87600.1"/>
    <property type="molecule type" value="Genomic_DNA"/>
</dbReference>
<dbReference type="GO" id="GO:0005739">
    <property type="term" value="C:mitochondrion"/>
    <property type="evidence" value="ECO:0007669"/>
    <property type="project" value="TreeGrafter"/>
</dbReference>
<name>A0A6C0I4U2_9ZZZZ</name>
<evidence type="ECO:0000256" key="1">
    <source>
        <dbReference type="ARBA" id="ARBA00001974"/>
    </source>
</evidence>